<name>L1NHB8_9BACT</name>
<sequence>MMKKILFLFLLGVSCNILYSCKKEKKEMPVNNISQNNNIRM</sequence>
<dbReference type="HOGENOM" id="CLU_3274714_0_0_10"/>
<accession>L1NHB8</accession>
<evidence type="ECO:0008006" key="3">
    <source>
        <dbReference type="Google" id="ProtNLM"/>
    </source>
</evidence>
<evidence type="ECO:0000313" key="1">
    <source>
        <dbReference type="EMBL" id="EKY02884.1"/>
    </source>
</evidence>
<dbReference type="PATRIC" id="fig|1127699.3.peg.541"/>
<dbReference type="Proteomes" id="UP000010433">
    <property type="component" value="Unassembled WGS sequence"/>
</dbReference>
<protein>
    <recommendedName>
        <fullName evidence="3">Lipoprotein</fullName>
    </recommendedName>
</protein>
<proteinExistence type="predicted"/>
<dbReference type="STRING" id="1127699.HMPREF9151_00591"/>
<dbReference type="EMBL" id="AMEP01000044">
    <property type="protein sequence ID" value="EKY02884.1"/>
    <property type="molecule type" value="Genomic_DNA"/>
</dbReference>
<organism evidence="1 2">
    <name type="scientific">Hoylesella saccharolytica F0055</name>
    <dbReference type="NCBI Taxonomy" id="1127699"/>
    <lineage>
        <taxon>Bacteria</taxon>
        <taxon>Pseudomonadati</taxon>
        <taxon>Bacteroidota</taxon>
        <taxon>Bacteroidia</taxon>
        <taxon>Bacteroidales</taxon>
        <taxon>Prevotellaceae</taxon>
        <taxon>Hoylesella</taxon>
    </lineage>
</organism>
<comment type="caution">
    <text evidence="1">The sequence shown here is derived from an EMBL/GenBank/DDBJ whole genome shotgun (WGS) entry which is preliminary data.</text>
</comment>
<dbReference type="AlphaFoldDB" id="L1NHB8"/>
<keyword evidence="2" id="KW-1185">Reference proteome</keyword>
<dbReference type="PROSITE" id="PS51257">
    <property type="entry name" value="PROKAR_LIPOPROTEIN"/>
    <property type="match status" value="1"/>
</dbReference>
<reference evidence="1 2" key="1">
    <citation type="submission" date="2012-05" db="EMBL/GenBank/DDBJ databases">
        <authorList>
            <person name="Weinstock G."/>
            <person name="Sodergren E."/>
            <person name="Lobos E.A."/>
            <person name="Fulton L."/>
            <person name="Fulton R."/>
            <person name="Courtney L."/>
            <person name="Fronick C."/>
            <person name="O'Laughlin M."/>
            <person name="Godfrey J."/>
            <person name="Wilson R.M."/>
            <person name="Miner T."/>
            <person name="Farmer C."/>
            <person name="Delehaunty K."/>
            <person name="Cordes M."/>
            <person name="Minx P."/>
            <person name="Tomlinson C."/>
            <person name="Chen J."/>
            <person name="Wollam A."/>
            <person name="Pepin K.H."/>
            <person name="Bhonagiri V."/>
            <person name="Zhang X."/>
            <person name="Suruliraj S."/>
            <person name="Warren W."/>
            <person name="Mitreva M."/>
            <person name="Mardis E.R."/>
            <person name="Wilson R.K."/>
        </authorList>
    </citation>
    <scope>NUCLEOTIDE SEQUENCE [LARGE SCALE GENOMIC DNA]</scope>
    <source>
        <strain evidence="1 2">F0055</strain>
    </source>
</reference>
<evidence type="ECO:0000313" key="2">
    <source>
        <dbReference type="Proteomes" id="UP000010433"/>
    </source>
</evidence>
<gene>
    <name evidence="1" type="ORF">HMPREF9151_00591</name>
</gene>